<keyword evidence="1" id="KW-0119">Carbohydrate metabolism</keyword>
<organism evidence="3 4">
    <name type="scientific">Agaribacillus aureus</name>
    <dbReference type="NCBI Taxonomy" id="3051825"/>
    <lineage>
        <taxon>Bacteria</taxon>
        <taxon>Pseudomonadati</taxon>
        <taxon>Bacteroidota</taxon>
        <taxon>Cytophagia</taxon>
        <taxon>Cytophagales</taxon>
        <taxon>Splendidivirgaceae</taxon>
        <taxon>Agaribacillus</taxon>
    </lineage>
</organism>
<dbReference type="SUPFAM" id="SSF51445">
    <property type="entry name" value="(Trans)glycosidases"/>
    <property type="match status" value="1"/>
</dbReference>
<dbReference type="Pfam" id="PF05691">
    <property type="entry name" value="Raffinose_syn"/>
    <property type="match status" value="2"/>
</dbReference>
<keyword evidence="4" id="KW-1185">Reference proteome</keyword>
<dbReference type="Gene3D" id="3.20.20.70">
    <property type="entry name" value="Aldolase class I"/>
    <property type="match status" value="1"/>
</dbReference>
<protein>
    <submittedName>
        <fullName evidence="3">Sip1-related alpha-galactosidase</fullName>
    </submittedName>
</protein>
<gene>
    <name evidence="3" type="ORF">QQ020_14000</name>
</gene>
<evidence type="ECO:0000256" key="2">
    <source>
        <dbReference type="SAM" id="SignalP"/>
    </source>
</evidence>
<feature type="signal peptide" evidence="2">
    <location>
        <begin position="1"/>
        <end position="24"/>
    </location>
</feature>
<reference evidence="3" key="1">
    <citation type="submission" date="2023-06" db="EMBL/GenBank/DDBJ databases">
        <title>Genomic of Agaribacillus aureum.</title>
        <authorList>
            <person name="Wang G."/>
        </authorList>
    </citation>
    <scope>NUCLEOTIDE SEQUENCE</scope>
    <source>
        <strain evidence="3">BMA12</strain>
    </source>
</reference>
<dbReference type="EMBL" id="JAUJEB010000002">
    <property type="protein sequence ID" value="MDN5213176.1"/>
    <property type="molecule type" value="Genomic_DNA"/>
</dbReference>
<feature type="chain" id="PRO_5046352050" evidence="2">
    <location>
        <begin position="25"/>
        <end position="708"/>
    </location>
</feature>
<dbReference type="InterPro" id="IPR017853">
    <property type="entry name" value="GH"/>
</dbReference>
<evidence type="ECO:0000256" key="1">
    <source>
        <dbReference type="ARBA" id="ARBA00023277"/>
    </source>
</evidence>
<dbReference type="PANTHER" id="PTHR31268:SF32">
    <property type="entry name" value="GALACTINOL--SUCROSE GALACTOSYLTRANSFERASE 2-RELATED"/>
    <property type="match status" value="1"/>
</dbReference>
<proteinExistence type="predicted"/>
<keyword evidence="2" id="KW-0732">Signal</keyword>
<dbReference type="PANTHER" id="PTHR31268">
    <property type="match status" value="1"/>
</dbReference>
<dbReference type="RefSeq" id="WP_346758516.1">
    <property type="nucleotide sequence ID" value="NZ_JAUJEB010000002.1"/>
</dbReference>
<evidence type="ECO:0000313" key="3">
    <source>
        <dbReference type="EMBL" id="MDN5213176.1"/>
    </source>
</evidence>
<sequence>MNLTFSIRKCSTLLLIIFGLGGCAEEQNTQDGIQNRIDIAASQGNNLMVLDSPDPLGTISQRQIMLPEFERYVHVAADSNHFRWIGASNRMFPWIGKDSLRSAFQPKNPTPPRIPHPNRRALTMVFQLRNGNYLTLLPLAGEASVSWLEVTEDGELILDYGSLGTNPIPENVQVPLLSWYESENVYESIAKAWEMALTSGKVNAAASLREKKKYPEPLNYLGWCTWEQYRKNIDEETLVAAIDNIENSGIPVRWVLIDDGHQDDESGLLKSLTPNREKFPNGWNPIVSRKQDDGIKWMGIWHGFLSHWDGVHVNHAMEDLAPFLVPNPDRKNGLLPKDDMASSNAFYAYLVTTIKTQGFDFMKTDNVSRSTLEYTGFSNASEAQRQNVLALEQACIDNGIGLMNCSAQNTIGLMNATNSATMRTSPDYQKHNLATSKSQILQSVFNVTWLGQTLWPDHDMFHSSDKEVGEAMSVTKAMSGGPIYLSDDPADFNDEVIMTLCYDDGLLIRPEAPAVPLPESIFNDALYESEKVYKTISPLKNKACAIAAYNLSVTAKHPLTGTIDKDDYTYAPAMMQPFEGFWEEPVEGLVIYDWKRQTGQKLDEAGMNFQIDGFGHQLFLLCPINNQWAVIGRPDKYLSPSTVDIVDIGNESITLKFAEMGSVILYSGKGTLSSTQMDFTHLGNNFYKGTLTNRLKGAGVIEIKRTGV</sequence>
<evidence type="ECO:0000313" key="4">
    <source>
        <dbReference type="Proteomes" id="UP001172083"/>
    </source>
</evidence>
<dbReference type="Proteomes" id="UP001172083">
    <property type="component" value="Unassembled WGS sequence"/>
</dbReference>
<accession>A0ABT8L7Z0</accession>
<name>A0ABT8L7Z0_9BACT</name>
<dbReference type="InterPro" id="IPR008811">
    <property type="entry name" value="Glycosyl_hydrolases_36"/>
</dbReference>
<comment type="caution">
    <text evidence="3">The sequence shown here is derived from an EMBL/GenBank/DDBJ whole genome shotgun (WGS) entry which is preliminary data.</text>
</comment>
<dbReference type="InterPro" id="IPR013785">
    <property type="entry name" value="Aldolase_TIM"/>
</dbReference>